<dbReference type="InterPro" id="IPR055414">
    <property type="entry name" value="LRR_R13L4/SHOC2-like"/>
</dbReference>
<dbReference type="OMA" id="LWASIHK"/>
<dbReference type="InterPro" id="IPR032675">
    <property type="entry name" value="LRR_dom_sf"/>
</dbReference>
<accession>W1NGH7</accession>
<sequence length="165" mass="18829">MEMLSREIGELIHLKNLSLQFVNMDIVEELWASIHKMTDLQSLDMVSMDYEAPIPIEVISCSPPHPIPHLHINAVLERLPQWLCSQESIRQLHLISYLLTEDPLEALQYLPNLVELVLYRTCNGRKIGDEGTRGFPKLMKLTLSYLDELEWLGGSEGIYAISANS</sequence>
<keyword evidence="1" id="KW-0677">Repeat</keyword>
<proteinExistence type="predicted"/>
<dbReference type="HOGENOM" id="CLU_1613032_0_0_1"/>
<evidence type="ECO:0000313" key="4">
    <source>
        <dbReference type="Proteomes" id="UP000017836"/>
    </source>
</evidence>
<dbReference type="STRING" id="13333.W1NGH7"/>
<evidence type="ECO:0000313" key="3">
    <source>
        <dbReference type="EMBL" id="ERM94255.1"/>
    </source>
</evidence>
<name>W1NGH7_AMBTC</name>
<dbReference type="Pfam" id="PF23598">
    <property type="entry name" value="LRR_14"/>
    <property type="match status" value="1"/>
</dbReference>
<keyword evidence="4" id="KW-1185">Reference proteome</keyword>
<dbReference type="Proteomes" id="UP000017836">
    <property type="component" value="Unassembled WGS sequence"/>
</dbReference>
<dbReference type="SUPFAM" id="SSF52058">
    <property type="entry name" value="L domain-like"/>
    <property type="match status" value="1"/>
</dbReference>
<dbReference type="EMBL" id="KI397513">
    <property type="protein sequence ID" value="ERM94255.1"/>
    <property type="molecule type" value="Genomic_DNA"/>
</dbReference>
<evidence type="ECO:0000259" key="2">
    <source>
        <dbReference type="Pfam" id="PF23598"/>
    </source>
</evidence>
<evidence type="ECO:0000256" key="1">
    <source>
        <dbReference type="ARBA" id="ARBA00022737"/>
    </source>
</evidence>
<organism evidence="3 4">
    <name type="scientific">Amborella trichopoda</name>
    <dbReference type="NCBI Taxonomy" id="13333"/>
    <lineage>
        <taxon>Eukaryota</taxon>
        <taxon>Viridiplantae</taxon>
        <taxon>Streptophyta</taxon>
        <taxon>Embryophyta</taxon>
        <taxon>Tracheophyta</taxon>
        <taxon>Spermatophyta</taxon>
        <taxon>Magnoliopsida</taxon>
        <taxon>Amborellales</taxon>
        <taxon>Amborellaceae</taxon>
        <taxon>Amborella</taxon>
    </lineage>
</organism>
<reference evidence="4" key="1">
    <citation type="journal article" date="2013" name="Science">
        <title>The Amborella genome and the evolution of flowering plants.</title>
        <authorList>
            <consortium name="Amborella Genome Project"/>
        </authorList>
    </citation>
    <scope>NUCLEOTIDE SEQUENCE [LARGE SCALE GENOMIC DNA]</scope>
</reference>
<dbReference type="AlphaFoldDB" id="W1NGH7"/>
<protein>
    <recommendedName>
        <fullName evidence="2">Disease resistance R13L4/SHOC-2-like LRR domain-containing protein</fullName>
    </recommendedName>
</protein>
<feature type="domain" description="Disease resistance R13L4/SHOC-2-like LRR" evidence="2">
    <location>
        <begin position="5"/>
        <end position="144"/>
    </location>
</feature>
<dbReference type="Gene3D" id="3.80.10.10">
    <property type="entry name" value="Ribonuclease Inhibitor"/>
    <property type="match status" value="1"/>
</dbReference>
<gene>
    <name evidence="3" type="ORF">AMTR_s00010p00220070</name>
</gene>
<dbReference type="Gramene" id="ERM94255">
    <property type="protein sequence ID" value="ERM94255"/>
    <property type="gene ID" value="AMTR_s00010p00220070"/>
</dbReference>